<feature type="region of interest" description="Disordered" evidence="1">
    <location>
        <begin position="54"/>
        <end position="120"/>
    </location>
</feature>
<gene>
    <name evidence="2" type="ORF">K432DRAFT_403754</name>
</gene>
<feature type="compositionally biased region" description="Low complexity" evidence="1">
    <location>
        <begin position="78"/>
        <end position="89"/>
    </location>
</feature>
<organism evidence="2 3">
    <name type="scientific">Lepidopterella palustris CBS 459.81</name>
    <dbReference type="NCBI Taxonomy" id="1314670"/>
    <lineage>
        <taxon>Eukaryota</taxon>
        <taxon>Fungi</taxon>
        <taxon>Dikarya</taxon>
        <taxon>Ascomycota</taxon>
        <taxon>Pezizomycotina</taxon>
        <taxon>Dothideomycetes</taxon>
        <taxon>Pleosporomycetidae</taxon>
        <taxon>Mytilinidiales</taxon>
        <taxon>Argynnaceae</taxon>
        <taxon>Lepidopterella</taxon>
    </lineage>
</organism>
<feature type="compositionally biased region" description="Polar residues" evidence="1">
    <location>
        <begin position="109"/>
        <end position="120"/>
    </location>
</feature>
<keyword evidence="3" id="KW-1185">Reference proteome</keyword>
<evidence type="ECO:0000256" key="1">
    <source>
        <dbReference type="SAM" id="MobiDB-lite"/>
    </source>
</evidence>
<dbReference type="EMBL" id="KV744919">
    <property type="protein sequence ID" value="OCK81475.1"/>
    <property type="molecule type" value="Genomic_DNA"/>
</dbReference>
<reference evidence="2 3" key="1">
    <citation type="journal article" date="2016" name="Nat. Commun.">
        <title>Ectomycorrhizal ecology is imprinted in the genome of the dominant symbiotic fungus Cenococcum geophilum.</title>
        <authorList>
            <consortium name="DOE Joint Genome Institute"/>
            <person name="Peter M."/>
            <person name="Kohler A."/>
            <person name="Ohm R.A."/>
            <person name="Kuo A."/>
            <person name="Krutzmann J."/>
            <person name="Morin E."/>
            <person name="Arend M."/>
            <person name="Barry K.W."/>
            <person name="Binder M."/>
            <person name="Choi C."/>
            <person name="Clum A."/>
            <person name="Copeland A."/>
            <person name="Grisel N."/>
            <person name="Haridas S."/>
            <person name="Kipfer T."/>
            <person name="LaButti K."/>
            <person name="Lindquist E."/>
            <person name="Lipzen A."/>
            <person name="Maire R."/>
            <person name="Meier B."/>
            <person name="Mihaltcheva S."/>
            <person name="Molinier V."/>
            <person name="Murat C."/>
            <person name="Poggeler S."/>
            <person name="Quandt C.A."/>
            <person name="Sperisen C."/>
            <person name="Tritt A."/>
            <person name="Tisserant E."/>
            <person name="Crous P.W."/>
            <person name="Henrissat B."/>
            <person name="Nehls U."/>
            <person name="Egli S."/>
            <person name="Spatafora J.W."/>
            <person name="Grigoriev I.V."/>
            <person name="Martin F.M."/>
        </authorList>
    </citation>
    <scope>NUCLEOTIDE SEQUENCE [LARGE SCALE GENOMIC DNA]</scope>
    <source>
        <strain evidence="2 3">CBS 459.81</strain>
    </source>
</reference>
<protein>
    <submittedName>
        <fullName evidence="2">Uncharacterized protein</fullName>
    </submittedName>
</protein>
<evidence type="ECO:0000313" key="3">
    <source>
        <dbReference type="Proteomes" id="UP000250266"/>
    </source>
</evidence>
<dbReference type="AlphaFoldDB" id="A0A8E2ECG5"/>
<name>A0A8E2ECG5_9PEZI</name>
<dbReference type="Proteomes" id="UP000250266">
    <property type="component" value="Unassembled WGS sequence"/>
</dbReference>
<evidence type="ECO:0000313" key="2">
    <source>
        <dbReference type="EMBL" id="OCK81475.1"/>
    </source>
</evidence>
<accession>A0A8E2ECG5</accession>
<proteinExistence type="predicted"/>
<sequence length="169" mass="18966">MAILEDYPQVVDLPQFAGSWFYADQGINDLLDEGIQRHQLLDHDSMDMSRITQDTHTMSEQSDKITVTDPGRGNNDAPPHTSTTHLPSPRLTVYISESRQQASRESSEPMASTSHNMGTPGTFQDSPPHLGGWGSLSIIIKSQYRCGKAMRSFLKSLFKISYQKYCQKD</sequence>